<dbReference type="PROSITE" id="PS51257">
    <property type="entry name" value="PROKAR_LIPOPROTEIN"/>
    <property type="match status" value="1"/>
</dbReference>
<name>A0ABS9EH52_9FLAO</name>
<comment type="caution">
    <text evidence="2">The sequence shown here is derived from an EMBL/GenBank/DDBJ whole genome shotgun (WGS) entry which is preliminary data.</text>
</comment>
<accession>A0ABS9EH52</accession>
<gene>
    <name evidence="2" type="ORF">L1I30_03750</name>
</gene>
<feature type="compositionally biased region" description="Polar residues" evidence="1">
    <location>
        <begin position="29"/>
        <end position="48"/>
    </location>
</feature>
<feature type="compositionally biased region" description="Polar residues" evidence="1">
    <location>
        <begin position="66"/>
        <end position="80"/>
    </location>
</feature>
<dbReference type="EMBL" id="JAKGTH010000006">
    <property type="protein sequence ID" value="MCF4100773.1"/>
    <property type="molecule type" value="Genomic_DNA"/>
</dbReference>
<protein>
    <recommendedName>
        <fullName evidence="4">Secreted protein</fullName>
    </recommendedName>
</protein>
<proteinExistence type="predicted"/>
<evidence type="ECO:0000313" key="2">
    <source>
        <dbReference type="EMBL" id="MCF4100773.1"/>
    </source>
</evidence>
<organism evidence="2 3">
    <name type="scientific">Gillisia lutea</name>
    <dbReference type="NCBI Taxonomy" id="2909668"/>
    <lineage>
        <taxon>Bacteria</taxon>
        <taxon>Pseudomonadati</taxon>
        <taxon>Bacteroidota</taxon>
        <taxon>Flavobacteriia</taxon>
        <taxon>Flavobacteriales</taxon>
        <taxon>Flavobacteriaceae</taxon>
        <taxon>Gillisia</taxon>
    </lineage>
</organism>
<evidence type="ECO:0000313" key="3">
    <source>
        <dbReference type="Proteomes" id="UP001179363"/>
    </source>
</evidence>
<dbReference type="RefSeq" id="WP_236132909.1">
    <property type="nucleotide sequence ID" value="NZ_JAKGTH010000006.1"/>
</dbReference>
<sequence length="111" mass="11686">MKTIILKIAFLSLCISTLIGCKEDKKEAANSQPEVETQATNPKTTATVNPAHGEPGHRCDIPVGASLNQPVKTQQKNPSVSPVWAETPSPSINPAHGQPGHDCSKPVGAKL</sequence>
<reference evidence="2" key="1">
    <citation type="submission" date="2022-01" db="EMBL/GenBank/DDBJ databases">
        <title>Gillisia lutea sp. nov., isolated from marine plastic residues from the Malvarosa beach (Valencia, Spain).</title>
        <authorList>
            <person name="Vidal-Verdu A."/>
            <person name="Molina-Menor E."/>
            <person name="Satari L."/>
            <person name="Pascual J."/>
            <person name="Pereto J."/>
            <person name="Porcar M."/>
        </authorList>
    </citation>
    <scope>NUCLEOTIDE SEQUENCE</scope>
    <source>
        <strain evidence="2">M10.2A</strain>
    </source>
</reference>
<evidence type="ECO:0008006" key="4">
    <source>
        <dbReference type="Google" id="ProtNLM"/>
    </source>
</evidence>
<feature type="region of interest" description="Disordered" evidence="1">
    <location>
        <begin position="25"/>
        <end position="111"/>
    </location>
</feature>
<evidence type="ECO:0000256" key="1">
    <source>
        <dbReference type="SAM" id="MobiDB-lite"/>
    </source>
</evidence>
<dbReference type="Proteomes" id="UP001179363">
    <property type="component" value="Unassembled WGS sequence"/>
</dbReference>
<keyword evidence="3" id="KW-1185">Reference proteome</keyword>